<keyword evidence="1 2" id="KW-0694">RNA-binding</keyword>
<name>A0A834I330_RHYFE</name>
<dbReference type="EMBL" id="JAACXV010013952">
    <property type="protein sequence ID" value="KAF7271506.1"/>
    <property type="molecule type" value="Genomic_DNA"/>
</dbReference>
<dbReference type="GO" id="GO:0032839">
    <property type="term" value="C:dendrite cytoplasm"/>
    <property type="evidence" value="ECO:0007669"/>
    <property type="project" value="GOC"/>
</dbReference>
<dbReference type="GO" id="GO:0005886">
    <property type="term" value="C:plasma membrane"/>
    <property type="evidence" value="ECO:0007669"/>
    <property type="project" value="TreeGrafter"/>
</dbReference>
<dbReference type="GO" id="GO:0043025">
    <property type="term" value="C:neuronal cell body"/>
    <property type="evidence" value="ECO:0007669"/>
    <property type="project" value="TreeGrafter"/>
</dbReference>
<dbReference type="GO" id="GO:0003729">
    <property type="term" value="F:mRNA binding"/>
    <property type="evidence" value="ECO:0007669"/>
    <property type="project" value="TreeGrafter"/>
</dbReference>
<dbReference type="GO" id="GO:0010468">
    <property type="term" value="P:regulation of gene expression"/>
    <property type="evidence" value="ECO:0007669"/>
    <property type="project" value="UniProtKB-ARBA"/>
</dbReference>
<dbReference type="GO" id="GO:0035418">
    <property type="term" value="P:protein localization to synapse"/>
    <property type="evidence" value="ECO:0007669"/>
    <property type="project" value="TreeGrafter"/>
</dbReference>
<dbReference type="GO" id="GO:0010494">
    <property type="term" value="C:cytoplasmic stress granule"/>
    <property type="evidence" value="ECO:0007669"/>
    <property type="project" value="TreeGrafter"/>
</dbReference>
<dbReference type="PROSITE" id="PS50137">
    <property type="entry name" value="DS_RBD"/>
    <property type="match status" value="1"/>
</dbReference>
<evidence type="ECO:0000313" key="5">
    <source>
        <dbReference type="Proteomes" id="UP000625711"/>
    </source>
</evidence>
<dbReference type="GO" id="GO:0008298">
    <property type="term" value="P:intracellular mRNA localization"/>
    <property type="evidence" value="ECO:0007669"/>
    <property type="project" value="TreeGrafter"/>
</dbReference>
<protein>
    <recommendedName>
        <fullName evidence="3">DRBM domain-containing protein</fullName>
    </recommendedName>
</protein>
<evidence type="ECO:0000259" key="3">
    <source>
        <dbReference type="PROSITE" id="PS50137"/>
    </source>
</evidence>
<dbReference type="Gene3D" id="3.30.160.20">
    <property type="match status" value="1"/>
</dbReference>
<dbReference type="InterPro" id="IPR014720">
    <property type="entry name" value="dsRBD_dom"/>
</dbReference>
<evidence type="ECO:0000256" key="1">
    <source>
        <dbReference type="ARBA" id="ARBA00022884"/>
    </source>
</evidence>
<evidence type="ECO:0000256" key="2">
    <source>
        <dbReference type="PROSITE-ProRule" id="PRU00266"/>
    </source>
</evidence>
<evidence type="ECO:0000313" key="4">
    <source>
        <dbReference type="EMBL" id="KAF7271506.1"/>
    </source>
</evidence>
<organism evidence="4 5">
    <name type="scientific">Rhynchophorus ferrugineus</name>
    <name type="common">Red palm weevil</name>
    <name type="synonym">Curculio ferrugineus</name>
    <dbReference type="NCBI Taxonomy" id="354439"/>
    <lineage>
        <taxon>Eukaryota</taxon>
        <taxon>Metazoa</taxon>
        <taxon>Ecdysozoa</taxon>
        <taxon>Arthropoda</taxon>
        <taxon>Hexapoda</taxon>
        <taxon>Insecta</taxon>
        <taxon>Pterygota</taxon>
        <taxon>Neoptera</taxon>
        <taxon>Endopterygota</taxon>
        <taxon>Coleoptera</taxon>
        <taxon>Polyphaga</taxon>
        <taxon>Cucujiformia</taxon>
        <taxon>Curculionidae</taxon>
        <taxon>Dryophthorinae</taxon>
        <taxon>Rhynchophorus</taxon>
    </lineage>
</organism>
<accession>A0A834I330</accession>
<dbReference type="Proteomes" id="UP000625711">
    <property type="component" value="Unassembled WGS sequence"/>
</dbReference>
<dbReference type="AlphaFoldDB" id="A0A834I330"/>
<dbReference type="Pfam" id="PF00035">
    <property type="entry name" value="dsrm"/>
    <property type="match status" value="1"/>
</dbReference>
<dbReference type="InterPro" id="IPR051740">
    <property type="entry name" value="DRBM-containing_protein"/>
</dbReference>
<comment type="caution">
    <text evidence="4">The sequence shown here is derived from an EMBL/GenBank/DDBJ whole genome shotgun (WGS) entry which is preliminary data.</text>
</comment>
<dbReference type="GO" id="GO:0098964">
    <property type="term" value="P:anterograde dendritic transport of messenger ribonucleoprotein complex"/>
    <property type="evidence" value="ECO:0007669"/>
    <property type="project" value="TreeGrafter"/>
</dbReference>
<dbReference type="SUPFAM" id="SSF54768">
    <property type="entry name" value="dsRNA-binding domain-like"/>
    <property type="match status" value="1"/>
</dbReference>
<dbReference type="PANTHER" id="PTHR46054:SF3">
    <property type="entry name" value="MATERNAL EFFECT PROTEIN STAUFEN"/>
    <property type="match status" value="1"/>
</dbReference>
<proteinExistence type="predicted"/>
<keyword evidence="5" id="KW-1185">Reference proteome</keyword>
<dbReference type="PANTHER" id="PTHR46054">
    <property type="entry name" value="MATERNAL EFFECT PROTEIN STAUFEN"/>
    <property type="match status" value="1"/>
</dbReference>
<dbReference type="OrthoDB" id="10037267at2759"/>
<dbReference type="FunFam" id="3.30.160.20:FF:000007">
    <property type="entry name" value="Double-stranded RNA-binding protein Staufen homolog 1"/>
    <property type="match status" value="1"/>
</dbReference>
<dbReference type="GO" id="GO:0007281">
    <property type="term" value="P:germ cell development"/>
    <property type="evidence" value="ECO:0007669"/>
    <property type="project" value="TreeGrafter"/>
</dbReference>
<gene>
    <name evidence="4" type="ORF">GWI33_015620</name>
</gene>
<dbReference type="GO" id="GO:0003725">
    <property type="term" value="F:double-stranded RNA binding"/>
    <property type="evidence" value="ECO:0007669"/>
    <property type="project" value="TreeGrafter"/>
</dbReference>
<reference evidence="4" key="1">
    <citation type="submission" date="2020-08" db="EMBL/GenBank/DDBJ databases">
        <title>Genome sequencing and assembly of the red palm weevil Rhynchophorus ferrugineus.</title>
        <authorList>
            <person name="Dias G.B."/>
            <person name="Bergman C.M."/>
            <person name="Manee M."/>
        </authorList>
    </citation>
    <scope>NUCLEOTIDE SEQUENCE</scope>
    <source>
        <strain evidence="4">AA-2017</strain>
        <tissue evidence="4">Whole larva</tissue>
    </source>
</reference>
<feature type="domain" description="DRBM" evidence="3">
    <location>
        <begin position="13"/>
        <end position="67"/>
    </location>
</feature>
<sequence>MGNCKEQNQMIKLSIFIVYEAAQKHNLEINFEIVDEFGPAHKKSFTTKCTVDDLEVAGSGKSKKDRC</sequence>